<reference evidence="1" key="1">
    <citation type="submission" date="2023-04" db="EMBL/GenBank/DDBJ databases">
        <title>Draft Genome sequencing of Naganishia species isolated from polar environments using Oxford Nanopore Technology.</title>
        <authorList>
            <person name="Leo P."/>
            <person name="Venkateswaran K."/>
        </authorList>
    </citation>
    <scope>NUCLEOTIDE SEQUENCE</scope>
    <source>
        <strain evidence="1">MNA-CCFEE 5262</strain>
    </source>
</reference>
<gene>
    <name evidence="1" type="ORF">QFC20_001855</name>
</gene>
<accession>A0ACC2WQQ3</accession>
<keyword evidence="2" id="KW-1185">Reference proteome</keyword>
<dbReference type="Proteomes" id="UP001230649">
    <property type="component" value="Unassembled WGS sequence"/>
</dbReference>
<sequence length="148" mass="16143">MASLVLPTNYAYVALTAAGTLWLNLYQVLTVSKARKAAGLKYPIYMAENSVAEKDPKAYKFNCCQRAHANTLENVPTFLFALLYSGLYYPRAAAALGALWLVGRFLYTVGYATGQPERRNKSGGIVHNIGLMLLSTYVAGSKVANLLL</sequence>
<organism evidence="1 2">
    <name type="scientific">Naganishia adeliensis</name>
    <dbReference type="NCBI Taxonomy" id="92952"/>
    <lineage>
        <taxon>Eukaryota</taxon>
        <taxon>Fungi</taxon>
        <taxon>Dikarya</taxon>
        <taxon>Basidiomycota</taxon>
        <taxon>Agaricomycotina</taxon>
        <taxon>Tremellomycetes</taxon>
        <taxon>Filobasidiales</taxon>
        <taxon>Filobasidiaceae</taxon>
        <taxon>Naganishia</taxon>
    </lineage>
</organism>
<proteinExistence type="predicted"/>
<evidence type="ECO:0000313" key="2">
    <source>
        <dbReference type="Proteomes" id="UP001230649"/>
    </source>
</evidence>
<comment type="caution">
    <text evidence="1">The sequence shown here is derived from an EMBL/GenBank/DDBJ whole genome shotgun (WGS) entry which is preliminary data.</text>
</comment>
<protein>
    <submittedName>
        <fullName evidence="1">Uncharacterized protein</fullName>
    </submittedName>
</protein>
<name>A0ACC2WQQ3_9TREE</name>
<evidence type="ECO:0000313" key="1">
    <source>
        <dbReference type="EMBL" id="KAJ9113504.1"/>
    </source>
</evidence>
<dbReference type="EMBL" id="JASBWS010000012">
    <property type="protein sequence ID" value="KAJ9113504.1"/>
    <property type="molecule type" value="Genomic_DNA"/>
</dbReference>